<dbReference type="InterPro" id="IPR050836">
    <property type="entry name" value="SDS22/Internalin_LRR"/>
</dbReference>
<dbReference type="EMBL" id="QNVT01000013">
    <property type="protein sequence ID" value="REC61708.1"/>
    <property type="molecule type" value="Genomic_DNA"/>
</dbReference>
<evidence type="ECO:0000313" key="3">
    <source>
        <dbReference type="EMBL" id="REC61708.1"/>
    </source>
</evidence>
<dbReference type="Gene3D" id="3.80.10.10">
    <property type="entry name" value="Ribonuclease Inhibitor"/>
    <property type="match status" value="2"/>
</dbReference>
<keyword evidence="4" id="KW-1185">Reference proteome</keyword>
<protein>
    <recommendedName>
        <fullName evidence="5">Leucine-rich repeat domain-containing protein</fullName>
    </recommendedName>
</protein>
<dbReference type="AlphaFoldDB" id="A0A3D9C7M6"/>
<sequence length="280" mass="32545">MEKLWIDVDSIELAQDILSIESLKDLYLNIFGLKQKIKRPIILDLQQLKNVEKLHLDSNDDIYFKGISHLKSLKMLELDNDGDLQELTTLPLLEKLVVKEEIINKFPKLEQVKILDLHVPENYEVSSLEKFPNLEKLELNLWSNQKIAINGLEKLKTIVFDYINFDDIVSFENLPSLEELDLTECGVSDFSKLKNLTSLKKLNLENNGIKSLEGIENLKNLEQLAFYLGDISNLRPLNKLPKLREVFIQDYHKEKENIISQLDKPEILIRNDDTFEISID</sequence>
<dbReference type="InterPro" id="IPR032675">
    <property type="entry name" value="LRR_dom_sf"/>
</dbReference>
<dbReference type="InterPro" id="IPR001611">
    <property type="entry name" value="Leu-rich_rpt"/>
</dbReference>
<keyword evidence="2" id="KW-0677">Repeat</keyword>
<gene>
    <name evidence="3" type="ORF">DRF65_14765</name>
</gene>
<reference evidence="4" key="1">
    <citation type="submission" date="2018-06" db="EMBL/GenBank/DDBJ databases">
        <authorList>
            <person name="Lum Nde A."/>
            <person name="Hugo C."/>
        </authorList>
    </citation>
    <scope>NUCLEOTIDE SEQUENCE [LARGE SCALE GENOMIC DNA]</scope>
    <source>
        <strain evidence="4">1_F178</strain>
    </source>
</reference>
<dbReference type="Proteomes" id="UP000256686">
    <property type="component" value="Unassembled WGS sequence"/>
</dbReference>
<proteinExistence type="predicted"/>
<dbReference type="PROSITE" id="PS51450">
    <property type="entry name" value="LRR"/>
    <property type="match status" value="1"/>
</dbReference>
<accession>A0A3D9C7M6</accession>
<dbReference type="SUPFAM" id="SSF52058">
    <property type="entry name" value="L domain-like"/>
    <property type="match status" value="1"/>
</dbReference>
<name>A0A3D9C7M6_9FLAO</name>
<evidence type="ECO:0000256" key="1">
    <source>
        <dbReference type="ARBA" id="ARBA00022614"/>
    </source>
</evidence>
<comment type="caution">
    <text evidence="3">The sequence shown here is derived from an EMBL/GenBank/DDBJ whole genome shotgun (WGS) entry which is preliminary data.</text>
</comment>
<keyword evidence="1" id="KW-0433">Leucine-rich repeat</keyword>
<dbReference type="PANTHER" id="PTHR46652">
    <property type="entry name" value="LEUCINE-RICH REPEAT AND IQ DOMAIN-CONTAINING PROTEIN 1-RELATED"/>
    <property type="match status" value="1"/>
</dbReference>
<evidence type="ECO:0008006" key="5">
    <source>
        <dbReference type="Google" id="ProtNLM"/>
    </source>
</evidence>
<dbReference type="PANTHER" id="PTHR46652:SF3">
    <property type="entry name" value="LEUCINE-RICH REPEAT-CONTAINING PROTEIN 9"/>
    <property type="match status" value="1"/>
</dbReference>
<evidence type="ECO:0000256" key="2">
    <source>
        <dbReference type="ARBA" id="ARBA00022737"/>
    </source>
</evidence>
<organism evidence="3 4">
    <name type="scientific">Chryseobacterium pennae</name>
    <dbReference type="NCBI Taxonomy" id="2258962"/>
    <lineage>
        <taxon>Bacteria</taxon>
        <taxon>Pseudomonadati</taxon>
        <taxon>Bacteroidota</taxon>
        <taxon>Flavobacteriia</taxon>
        <taxon>Flavobacteriales</taxon>
        <taxon>Weeksellaceae</taxon>
        <taxon>Chryseobacterium group</taxon>
        <taxon>Chryseobacterium</taxon>
    </lineage>
</organism>
<evidence type="ECO:0000313" key="4">
    <source>
        <dbReference type="Proteomes" id="UP000256686"/>
    </source>
</evidence>